<dbReference type="Proteomes" id="UP000541444">
    <property type="component" value="Unassembled WGS sequence"/>
</dbReference>
<proteinExistence type="predicted"/>
<dbReference type="EMBL" id="JACGCM010001844">
    <property type="protein sequence ID" value="KAF6148630.1"/>
    <property type="molecule type" value="Genomic_DNA"/>
</dbReference>
<evidence type="ECO:0000313" key="4">
    <source>
        <dbReference type="Proteomes" id="UP000541444"/>
    </source>
</evidence>
<feature type="region of interest" description="Disordered" evidence="2">
    <location>
        <begin position="1"/>
        <end position="24"/>
    </location>
</feature>
<name>A0A7J7M1D8_9MAGN</name>
<feature type="compositionally biased region" description="Basic and acidic residues" evidence="2">
    <location>
        <begin position="15"/>
        <end position="24"/>
    </location>
</feature>
<evidence type="ECO:0000256" key="1">
    <source>
        <dbReference type="SAM" id="Coils"/>
    </source>
</evidence>
<evidence type="ECO:0000313" key="3">
    <source>
        <dbReference type="EMBL" id="KAF6148630.1"/>
    </source>
</evidence>
<feature type="compositionally biased region" description="Polar residues" evidence="2">
    <location>
        <begin position="255"/>
        <end position="269"/>
    </location>
</feature>
<keyword evidence="1" id="KW-0175">Coiled coil</keyword>
<dbReference type="AlphaFoldDB" id="A0A7J7M1D8"/>
<keyword evidence="4" id="KW-1185">Reference proteome</keyword>
<organism evidence="3 4">
    <name type="scientific">Kingdonia uniflora</name>
    <dbReference type="NCBI Taxonomy" id="39325"/>
    <lineage>
        <taxon>Eukaryota</taxon>
        <taxon>Viridiplantae</taxon>
        <taxon>Streptophyta</taxon>
        <taxon>Embryophyta</taxon>
        <taxon>Tracheophyta</taxon>
        <taxon>Spermatophyta</taxon>
        <taxon>Magnoliopsida</taxon>
        <taxon>Ranunculales</taxon>
        <taxon>Circaeasteraceae</taxon>
        <taxon>Kingdonia</taxon>
    </lineage>
</organism>
<accession>A0A7J7M1D8</accession>
<sequence>HNEHATLSPNPHDTMPTRDDSGRLDKQITTLNDDLQKLKKDKDKEFVANIKLAETSECKLLRETINQIKEDMKLKRVLYEQCALAYTDLPGKLDTKILDCKNLQEKNASLEAKLRQKSSLEDCNESLSVELNKKILNWTSKYKKEAARYTEETNDLRMKLVNAEEMKKTLEVNNNEWSHEENLEAFAKKFLELTRKVDNLDKKTAVTAFTNTFKLDCKAKEHLFINKPATLEDMITKVNSYVDLERMMSKRYKSTKSVLTTKGPSTDQSSEPKKDQGYQKHSKGNTGNPRKGGSQPKLVFPMMNVRISSIFLILSKDKLYHLSQPLEPIENRLYCMYQMDSSYKRQLKVVQVEDQAEEKHLYHIHHNMIEIHQITNSSRFKCRRLPECYDLTP</sequence>
<feature type="region of interest" description="Disordered" evidence="2">
    <location>
        <begin position="253"/>
        <end position="297"/>
    </location>
</feature>
<dbReference type="OrthoDB" id="912280at2759"/>
<feature type="compositionally biased region" description="Polar residues" evidence="2">
    <location>
        <begin position="1"/>
        <end position="11"/>
    </location>
</feature>
<reference evidence="3 4" key="1">
    <citation type="journal article" date="2020" name="IScience">
        <title>Genome Sequencing of the Endangered Kingdonia uniflora (Circaeasteraceae, Ranunculales) Reveals Potential Mechanisms of Evolutionary Specialization.</title>
        <authorList>
            <person name="Sun Y."/>
            <person name="Deng T."/>
            <person name="Zhang A."/>
            <person name="Moore M.J."/>
            <person name="Landis J.B."/>
            <person name="Lin N."/>
            <person name="Zhang H."/>
            <person name="Zhang X."/>
            <person name="Huang J."/>
            <person name="Zhang X."/>
            <person name="Sun H."/>
            <person name="Wang H."/>
        </authorList>
    </citation>
    <scope>NUCLEOTIDE SEQUENCE [LARGE SCALE GENOMIC DNA]</scope>
    <source>
        <strain evidence="3">TB1705</strain>
        <tissue evidence="3">Leaf</tissue>
    </source>
</reference>
<comment type="caution">
    <text evidence="3">The sequence shown here is derived from an EMBL/GenBank/DDBJ whole genome shotgun (WGS) entry which is preliminary data.</text>
</comment>
<feature type="coiled-coil region" evidence="1">
    <location>
        <begin position="93"/>
        <end position="120"/>
    </location>
</feature>
<feature type="coiled-coil region" evidence="1">
    <location>
        <begin position="146"/>
        <end position="203"/>
    </location>
</feature>
<feature type="non-terminal residue" evidence="3">
    <location>
        <position position="1"/>
    </location>
</feature>
<gene>
    <name evidence="3" type="ORF">GIB67_042589</name>
</gene>
<protein>
    <submittedName>
        <fullName evidence="3">Uncharacterized protein</fullName>
    </submittedName>
</protein>
<evidence type="ECO:0000256" key="2">
    <source>
        <dbReference type="SAM" id="MobiDB-lite"/>
    </source>
</evidence>